<evidence type="ECO:0000256" key="1">
    <source>
        <dbReference type="SAM" id="MobiDB-lite"/>
    </source>
</evidence>
<feature type="compositionally biased region" description="Low complexity" evidence="1">
    <location>
        <begin position="124"/>
        <end position="133"/>
    </location>
</feature>
<sequence length="225" mass="25585">MVNLAKRMRNFQPKQKLLAIQYGKGAATLPPPPSPQLTRLVMRYPRTKWSLSNQAPRTFAKDALPRLKFHNPSLPIRVEDAEPAQLELTFEANDKGSLQALQKPPHEGEDFVEQWTEIESKPQPAASESDPSSTSPPSPIFSRNAKLSLDRTHAREIWRWFQRTTNAQNVPVAPQDEELRQKLATFFQQSEEDRKLVKIGVDAVKKQQADLKRAREAAERLTAES</sequence>
<proteinExistence type="predicted"/>
<comment type="caution">
    <text evidence="2">The sequence shown here is derived from an EMBL/GenBank/DDBJ whole genome shotgun (WGS) entry which is preliminary data.</text>
</comment>
<evidence type="ECO:0008006" key="4">
    <source>
        <dbReference type="Google" id="ProtNLM"/>
    </source>
</evidence>
<feature type="region of interest" description="Disordered" evidence="1">
    <location>
        <begin position="120"/>
        <end position="146"/>
    </location>
</feature>
<accession>A0AAN6DUM9</accession>
<reference evidence="2" key="1">
    <citation type="journal article" date="2022" name="bioRxiv">
        <title>Deciphering the potential niche of two novel black yeast fungi from a biological soil crust based on their genomes, phenotypes, and melanin regulation.</title>
        <authorList>
            <consortium name="DOE Joint Genome Institute"/>
            <person name="Carr E.C."/>
            <person name="Barton Q."/>
            <person name="Grambo S."/>
            <person name="Sullivan M."/>
            <person name="Renfro C.M."/>
            <person name="Kuo A."/>
            <person name="Pangilinan J."/>
            <person name="Lipzen A."/>
            <person name="Keymanesh K."/>
            <person name="Savage E."/>
            <person name="Barry K."/>
            <person name="Grigoriev I.V."/>
            <person name="Riekhof W.R."/>
            <person name="Harris S.S."/>
        </authorList>
    </citation>
    <scope>NUCLEOTIDE SEQUENCE</scope>
    <source>
        <strain evidence="2">JF 03-4F</strain>
    </source>
</reference>
<organism evidence="2 3">
    <name type="scientific">Exophiala viscosa</name>
    <dbReference type="NCBI Taxonomy" id="2486360"/>
    <lineage>
        <taxon>Eukaryota</taxon>
        <taxon>Fungi</taxon>
        <taxon>Dikarya</taxon>
        <taxon>Ascomycota</taxon>
        <taxon>Pezizomycotina</taxon>
        <taxon>Eurotiomycetes</taxon>
        <taxon>Chaetothyriomycetidae</taxon>
        <taxon>Chaetothyriales</taxon>
        <taxon>Herpotrichiellaceae</taxon>
        <taxon>Exophiala</taxon>
    </lineage>
</organism>
<protein>
    <recommendedName>
        <fullName evidence="4">Ribosomal protein/NADH dehydrogenase domain-containing protein</fullName>
    </recommendedName>
</protein>
<keyword evidence="3" id="KW-1185">Reference proteome</keyword>
<dbReference type="Proteomes" id="UP001203852">
    <property type="component" value="Unassembled WGS sequence"/>
</dbReference>
<evidence type="ECO:0000313" key="3">
    <source>
        <dbReference type="Proteomes" id="UP001203852"/>
    </source>
</evidence>
<dbReference type="EMBL" id="MU404356">
    <property type="protein sequence ID" value="KAI1611674.1"/>
    <property type="molecule type" value="Genomic_DNA"/>
</dbReference>
<name>A0AAN6DUM9_9EURO</name>
<gene>
    <name evidence="2" type="ORF">EDD36DRAFT_466602</name>
</gene>
<dbReference type="AlphaFoldDB" id="A0AAN6DUM9"/>
<evidence type="ECO:0000313" key="2">
    <source>
        <dbReference type="EMBL" id="KAI1611674.1"/>
    </source>
</evidence>